<dbReference type="GeneTree" id="ENSGT00940000154876"/>
<dbReference type="GO" id="GO:0006508">
    <property type="term" value="P:proteolysis"/>
    <property type="evidence" value="ECO:0007669"/>
    <property type="project" value="UniProtKB-KW"/>
</dbReference>
<dbReference type="GO" id="GO:0042277">
    <property type="term" value="F:peptide binding"/>
    <property type="evidence" value="ECO:0007669"/>
    <property type="project" value="TreeGrafter"/>
</dbReference>
<feature type="domain" description="Peptidase M1 membrane alanine aminopeptidase" evidence="20">
    <location>
        <begin position="300"/>
        <end position="465"/>
    </location>
</feature>
<feature type="site" description="Transition state stabilizer" evidence="18">
    <location>
        <position position="461"/>
    </location>
</feature>
<feature type="binding site" evidence="17">
    <location>
        <position position="395"/>
    </location>
    <ligand>
        <name>Zn(2+)</name>
        <dbReference type="ChEBI" id="CHEBI:29105"/>
        <note>catalytic</note>
    </ligand>
</feature>
<comment type="subcellular location">
    <subcellularLocation>
        <location evidence="1">Cell membrane</location>
        <topology evidence="1">Single-pass type II membrane protein</topology>
    </subcellularLocation>
</comment>
<dbReference type="FunFam" id="1.10.390.10:FF:000006">
    <property type="entry name" value="Puromycin-sensitive aminopeptidase"/>
    <property type="match status" value="1"/>
</dbReference>
<dbReference type="InterPro" id="IPR001930">
    <property type="entry name" value="Peptidase_M1"/>
</dbReference>
<keyword evidence="4" id="KW-1003">Cell membrane</keyword>
<name>A0A8K9WU00_ONCMY</name>
<dbReference type="Pfam" id="PF11838">
    <property type="entry name" value="ERAP1_C"/>
    <property type="match status" value="1"/>
</dbReference>
<feature type="binding site" evidence="17">
    <location>
        <position position="372"/>
    </location>
    <ligand>
        <name>Zn(2+)</name>
        <dbReference type="ChEBI" id="CHEBI:29105"/>
        <note>catalytic</note>
    </ligand>
</feature>
<keyword evidence="7 17" id="KW-0479">Metal-binding</keyword>
<dbReference type="CDD" id="cd09601">
    <property type="entry name" value="M1_APN-Q_like"/>
    <property type="match status" value="1"/>
</dbReference>
<accession>A0A8K9WU00</accession>
<evidence type="ECO:0000256" key="13">
    <source>
        <dbReference type="ARBA" id="ARBA00023136"/>
    </source>
</evidence>
<dbReference type="Proteomes" id="UP000694395">
    <property type="component" value="Chromosome 6"/>
</dbReference>
<feature type="domain" description="Aminopeptidase N-like N-terminal" evidence="22">
    <location>
        <begin position="65"/>
        <end position="263"/>
    </location>
</feature>
<dbReference type="Pfam" id="PF01433">
    <property type="entry name" value="Peptidase_M1"/>
    <property type="match status" value="1"/>
</dbReference>
<dbReference type="AlphaFoldDB" id="A0A8K9WU00"/>
<keyword evidence="13 19" id="KW-0472">Membrane</keyword>
<dbReference type="GO" id="GO:0005886">
    <property type="term" value="C:plasma membrane"/>
    <property type="evidence" value="ECO:0007669"/>
    <property type="project" value="UniProtKB-SubCell"/>
</dbReference>
<evidence type="ECO:0000256" key="19">
    <source>
        <dbReference type="RuleBase" id="RU364040"/>
    </source>
</evidence>
<evidence type="ECO:0000256" key="15">
    <source>
        <dbReference type="ARBA" id="ARBA00023180"/>
    </source>
</evidence>
<feature type="domain" description="ERAP1-like C-terminal" evidence="21">
    <location>
        <begin position="546"/>
        <end position="867"/>
    </location>
</feature>
<dbReference type="Pfam" id="PF17900">
    <property type="entry name" value="Peptidase_M1_N"/>
    <property type="match status" value="1"/>
</dbReference>
<dbReference type="InterPro" id="IPR034016">
    <property type="entry name" value="M1_APN-typ"/>
</dbReference>
<evidence type="ECO:0000256" key="3">
    <source>
        <dbReference type="ARBA" id="ARBA00022438"/>
    </source>
</evidence>
<dbReference type="GO" id="GO:0070006">
    <property type="term" value="F:metalloaminopeptidase activity"/>
    <property type="evidence" value="ECO:0007669"/>
    <property type="project" value="TreeGrafter"/>
</dbReference>
<evidence type="ECO:0000256" key="8">
    <source>
        <dbReference type="ARBA" id="ARBA00022801"/>
    </source>
</evidence>
<evidence type="ECO:0000256" key="4">
    <source>
        <dbReference type="ARBA" id="ARBA00022475"/>
    </source>
</evidence>
<dbReference type="InterPro" id="IPR027268">
    <property type="entry name" value="Peptidase_M4/M1_CTD_sf"/>
</dbReference>
<dbReference type="GO" id="GO:0005615">
    <property type="term" value="C:extracellular space"/>
    <property type="evidence" value="ECO:0007669"/>
    <property type="project" value="TreeGrafter"/>
</dbReference>
<protein>
    <recommendedName>
        <fullName evidence="19">Aminopeptidase</fullName>
        <ecNumber evidence="19">3.4.11.-</ecNumber>
    </recommendedName>
</protein>
<evidence type="ECO:0000256" key="10">
    <source>
        <dbReference type="ARBA" id="ARBA00022968"/>
    </source>
</evidence>
<dbReference type="InterPro" id="IPR014782">
    <property type="entry name" value="Peptidase_M1_dom"/>
</dbReference>
<keyword evidence="14" id="KW-1015">Disulfide bond</keyword>
<keyword evidence="15" id="KW-0325">Glycoprotein</keyword>
<keyword evidence="9 17" id="KW-0862">Zinc</keyword>
<dbReference type="EC" id="3.4.11.-" evidence="19"/>
<dbReference type="PANTHER" id="PTHR11533">
    <property type="entry name" value="PROTEASE M1 ZINC METALLOPROTEASE"/>
    <property type="match status" value="1"/>
</dbReference>
<evidence type="ECO:0000256" key="5">
    <source>
        <dbReference type="ARBA" id="ARBA00022670"/>
    </source>
</evidence>
<reference evidence="23" key="3">
    <citation type="submission" date="2025-09" db="UniProtKB">
        <authorList>
            <consortium name="Ensembl"/>
        </authorList>
    </citation>
    <scope>IDENTIFICATION</scope>
</reference>
<dbReference type="InterPro" id="IPR045357">
    <property type="entry name" value="Aminopeptidase_N-like_N"/>
</dbReference>
<feature type="binding site" evidence="17">
    <location>
        <position position="376"/>
    </location>
    <ligand>
        <name>Zn(2+)</name>
        <dbReference type="ChEBI" id="CHEBI:29105"/>
        <note>catalytic</note>
    </ligand>
</feature>
<keyword evidence="8 19" id="KW-0378">Hydrolase</keyword>
<evidence type="ECO:0000259" key="21">
    <source>
        <dbReference type="Pfam" id="PF11838"/>
    </source>
</evidence>
<evidence type="ECO:0000256" key="9">
    <source>
        <dbReference type="ARBA" id="ARBA00022833"/>
    </source>
</evidence>
<keyword evidence="11 19" id="KW-1133">Transmembrane helix</keyword>
<dbReference type="FunFam" id="1.25.50.20:FF:000012">
    <property type="entry name" value="Aminopeptidase N"/>
    <property type="match status" value="1"/>
</dbReference>
<evidence type="ECO:0000313" key="23">
    <source>
        <dbReference type="Ensembl" id="ENSOMYP00000123281.1"/>
    </source>
</evidence>
<keyword evidence="10" id="KW-0735">Signal-anchor</keyword>
<evidence type="ECO:0000313" key="24">
    <source>
        <dbReference type="Proteomes" id="UP000694395"/>
    </source>
</evidence>
<evidence type="ECO:0000256" key="16">
    <source>
        <dbReference type="PIRSR" id="PIRSR634016-1"/>
    </source>
</evidence>
<dbReference type="GO" id="GO:0043171">
    <property type="term" value="P:peptide catabolic process"/>
    <property type="evidence" value="ECO:0007669"/>
    <property type="project" value="TreeGrafter"/>
</dbReference>
<dbReference type="FunFam" id="2.60.40.1730:FF:000001">
    <property type="entry name" value="Leucyl-cystinyl aminopeptidase"/>
    <property type="match status" value="1"/>
</dbReference>
<sequence>MGKGFFISKTLGIVGVIVGTGVVATIIALSVVYSQEKAKIHEAVNPPTTPSTPWEHYRLPDSLSPVSYNITLWPRLVVNASTGLYIFTGQSAVVFQCEKDTDLILIHANKLNLTLLSLISRDGATAPAIKKSWLEVPTQFLVIQLNSNLMAGRQYELYTEFIGELADDLGGFYRSEYTEGTSPPVRKRAELATTQMQPVDARKAFPCFDEPAMKAVFHMTLLHAHGTVALANGMNLASVNVTVNGQDVTRTSFQPTPLMSTYLLAFVVSEFGSHDRKHVFIFQIRIWARKQAIAEGQGDYALEKTGPILEFFENYYSSSYPLTKSDQIALPDFSAGAMENWGLITYRETALLYNPASSSNGDKEWIATVISHELAHMWFGNLVTMKWWNDLWLNEGFASYVSYLGANSAEPTWNVTDLIVLKEVHGAMSVDALASSHPLSSKEEDVMRPAQISELFDTITYSKAADSTPGLDLPASVDDIMNRWILQMGFPVVTIDTATGSINQRHFLLDPDSVVDRPSPFKIIIYFLILSNTATHLPMKTLGSDWMLANTKVSGFFRVNYDSSNWDRLLTQLSTDHEAIPVINRAQVVDDAFNLARIVSTILALRTTLFLQREREYMPWQTADRNLGYFFLMFDRSDVYGPMQAYLNKQVTPLFNHFKTITADWTKIPEKHTDQYNQVNAISIACSTGVAGCEELTTGWFKDWMKTPENNTYREIHPNLRQTVYCSAIAAGGVEEWDFAWRMYREASIASEADKLMYSLACTRVPWLLNRYLNYCLDPEKIRKQDATFTIVYIAGNVVGQSLAWDFVRANCYGGGSLSFARLIDGITKRFSSEFELKQLQQFIEENAEQGFGSATLAVDQALERTKANMKWVAENKADVYKWFTDNSA</sequence>
<evidence type="ECO:0000259" key="20">
    <source>
        <dbReference type="Pfam" id="PF01433"/>
    </source>
</evidence>
<keyword evidence="12 19" id="KW-0482">Metalloprotease</keyword>
<dbReference type="Gene3D" id="2.60.40.1910">
    <property type="match status" value="1"/>
</dbReference>
<dbReference type="GO" id="GO:0008270">
    <property type="term" value="F:zinc ion binding"/>
    <property type="evidence" value="ECO:0007669"/>
    <property type="project" value="UniProtKB-UniRule"/>
</dbReference>
<feature type="transmembrane region" description="Helical" evidence="19">
    <location>
        <begin position="12"/>
        <end position="33"/>
    </location>
</feature>
<comment type="cofactor">
    <cofactor evidence="17 19">
        <name>Zn(2+)</name>
        <dbReference type="ChEBI" id="CHEBI:29105"/>
    </cofactor>
    <text evidence="17 19">Binds 1 zinc ion per subunit.</text>
</comment>
<evidence type="ECO:0000256" key="1">
    <source>
        <dbReference type="ARBA" id="ARBA00004401"/>
    </source>
</evidence>
<keyword evidence="6 19" id="KW-0812">Transmembrane</keyword>
<keyword evidence="3 19" id="KW-0031">Aminopeptidase</keyword>
<reference evidence="23" key="1">
    <citation type="submission" date="2020-07" db="EMBL/GenBank/DDBJ databases">
        <title>A long reads based de novo assembly of the rainbow trout Arlee double haploid line genome.</title>
        <authorList>
            <person name="Gao G."/>
            <person name="Palti Y."/>
        </authorList>
    </citation>
    <scope>NUCLEOTIDE SEQUENCE [LARGE SCALE GENOMIC DNA]</scope>
</reference>
<reference evidence="23" key="2">
    <citation type="submission" date="2025-08" db="UniProtKB">
        <authorList>
            <consortium name="Ensembl"/>
        </authorList>
    </citation>
    <scope>IDENTIFICATION</scope>
</reference>
<evidence type="ECO:0000256" key="2">
    <source>
        <dbReference type="ARBA" id="ARBA00010136"/>
    </source>
</evidence>
<proteinExistence type="inferred from homology"/>
<dbReference type="Gene3D" id="2.60.40.1730">
    <property type="entry name" value="tricorn interacting facor f3 domain"/>
    <property type="match status" value="1"/>
</dbReference>
<evidence type="ECO:0000256" key="6">
    <source>
        <dbReference type="ARBA" id="ARBA00022692"/>
    </source>
</evidence>
<feature type="active site" description="Proton acceptor" evidence="16">
    <location>
        <position position="373"/>
    </location>
</feature>
<keyword evidence="5 19" id="KW-0645">Protease</keyword>
<dbReference type="InterPro" id="IPR042097">
    <property type="entry name" value="Aminopeptidase_N-like_N_sf"/>
</dbReference>
<dbReference type="SUPFAM" id="SSF63737">
    <property type="entry name" value="Leukotriene A4 hydrolase N-terminal domain"/>
    <property type="match status" value="1"/>
</dbReference>
<dbReference type="Ensembl" id="ENSOMYT00000123190.1">
    <property type="protein sequence ID" value="ENSOMYP00000123281.1"/>
    <property type="gene ID" value="ENSOMYG00000030972.2"/>
</dbReference>
<dbReference type="PRINTS" id="PR00756">
    <property type="entry name" value="ALADIPTASE"/>
</dbReference>
<evidence type="ECO:0000256" key="12">
    <source>
        <dbReference type="ARBA" id="ARBA00023049"/>
    </source>
</evidence>
<evidence type="ECO:0000259" key="22">
    <source>
        <dbReference type="Pfam" id="PF17900"/>
    </source>
</evidence>
<dbReference type="InterPro" id="IPR024571">
    <property type="entry name" value="ERAP1-like_C_dom"/>
</dbReference>
<evidence type="ECO:0000256" key="18">
    <source>
        <dbReference type="PIRSR" id="PIRSR634016-4"/>
    </source>
</evidence>
<dbReference type="SUPFAM" id="SSF55486">
    <property type="entry name" value="Metalloproteases ('zincins'), catalytic domain"/>
    <property type="match status" value="1"/>
</dbReference>
<dbReference type="InterPro" id="IPR050344">
    <property type="entry name" value="Peptidase_M1_aminopeptidases"/>
</dbReference>
<evidence type="ECO:0000256" key="17">
    <source>
        <dbReference type="PIRSR" id="PIRSR634016-3"/>
    </source>
</evidence>
<evidence type="ECO:0000256" key="7">
    <source>
        <dbReference type="ARBA" id="ARBA00022723"/>
    </source>
</evidence>
<evidence type="ECO:0000256" key="11">
    <source>
        <dbReference type="ARBA" id="ARBA00022989"/>
    </source>
</evidence>
<dbReference type="Gene3D" id="1.10.390.10">
    <property type="entry name" value="Neutral Protease Domain 2"/>
    <property type="match status" value="1"/>
</dbReference>
<comment type="similarity">
    <text evidence="2 19">Belongs to the peptidase M1 family.</text>
</comment>
<dbReference type="Gene3D" id="1.25.50.20">
    <property type="match status" value="1"/>
</dbReference>
<organism evidence="23 24">
    <name type="scientific">Oncorhynchus mykiss</name>
    <name type="common">Rainbow trout</name>
    <name type="synonym">Salmo gairdneri</name>
    <dbReference type="NCBI Taxonomy" id="8022"/>
    <lineage>
        <taxon>Eukaryota</taxon>
        <taxon>Metazoa</taxon>
        <taxon>Chordata</taxon>
        <taxon>Craniata</taxon>
        <taxon>Vertebrata</taxon>
        <taxon>Euteleostomi</taxon>
        <taxon>Actinopterygii</taxon>
        <taxon>Neopterygii</taxon>
        <taxon>Teleostei</taxon>
        <taxon>Protacanthopterygii</taxon>
        <taxon>Salmoniformes</taxon>
        <taxon>Salmonidae</taxon>
        <taxon>Salmoninae</taxon>
        <taxon>Oncorhynchus</taxon>
    </lineage>
</organism>
<keyword evidence="24" id="KW-1185">Reference proteome</keyword>
<dbReference type="PANTHER" id="PTHR11533:SF172">
    <property type="entry name" value="AMINOPEPTIDASE N"/>
    <property type="match status" value="1"/>
</dbReference>
<dbReference type="GO" id="GO:0005737">
    <property type="term" value="C:cytoplasm"/>
    <property type="evidence" value="ECO:0007669"/>
    <property type="project" value="TreeGrafter"/>
</dbReference>
<evidence type="ECO:0000256" key="14">
    <source>
        <dbReference type="ARBA" id="ARBA00023157"/>
    </source>
</evidence>